<accession>A0A3P7IL84</accession>
<dbReference type="OrthoDB" id="5876161at2759"/>
<reference evidence="2 3" key="1">
    <citation type="submission" date="2018-11" db="EMBL/GenBank/DDBJ databases">
        <authorList>
            <consortium name="Pathogen Informatics"/>
        </authorList>
    </citation>
    <scope>NUCLEOTIDE SEQUENCE [LARGE SCALE GENOMIC DNA]</scope>
</reference>
<dbReference type="AlphaFoldDB" id="A0A3P7IL84"/>
<organism evidence="2 3">
    <name type="scientific">Strongylus vulgaris</name>
    <name type="common">Blood worm</name>
    <dbReference type="NCBI Taxonomy" id="40348"/>
    <lineage>
        <taxon>Eukaryota</taxon>
        <taxon>Metazoa</taxon>
        <taxon>Ecdysozoa</taxon>
        <taxon>Nematoda</taxon>
        <taxon>Chromadorea</taxon>
        <taxon>Rhabditida</taxon>
        <taxon>Rhabditina</taxon>
        <taxon>Rhabditomorpha</taxon>
        <taxon>Strongyloidea</taxon>
        <taxon>Strongylidae</taxon>
        <taxon>Strongylus</taxon>
    </lineage>
</organism>
<evidence type="ECO:0000313" key="2">
    <source>
        <dbReference type="EMBL" id="VDM73821.1"/>
    </source>
</evidence>
<evidence type="ECO:0000313" key="3">
    <source>
        <dbReference type="Proteomes" id="UP000270094"/>
    </source>
</evidence>
<feature type="region of interest" description="Disordered" evidence="1">
    <location>
        <begin position="58"/>
        <end position="79"/>
    </location>
</feature>
<dbReference type="Proteomes" id="UP000270094">
    <property type="component" value="Unassembled WGS sequence"/>
</dbReference>
<evidence type="ECO:0000256" key="1">
    <source>
        <dbReference type="SAM" id="MobiDB-lite"/>
    </source>
</evidence>
<name>A0A3P7IL84_STRVU</name>
<gene>
    <name evidence="2" type="ORF">SVUK_LOCUS8819</name>
</gene>
<keyword evidence="3" id="KW-1185">Reference proteome</keyword>
<sequence length="79" mass="8508">MTIGGRIYTAHLPHSNSVSTQSSVFTNSRGELEERVIVNVNGDVTVYTTINGVTTATDAQGNIRPDGGPFHIGSQPRFY</sequence>
<dbReference type="EMBL" id="UYYB01032624">
    <property type="protein sequence ID" value="VDM73821.1"/>
    <property type="molecule type" value="Genomic_DNA"/>
</dbReference>
<protein>
    <submittedName>
        <fullName evidence="2">Uncharacterized protein</fullName>
    </submittedName>
</protein>
<proteinExistence type="predicted"/>